<evidence type="ECO:0008006" key="3">
    <source>
        <dbReference type="Google" id="ProtNLM"/>
    </source>
</evidence>
<dbReference type="Gene3D" id="1.10.3210.10">
    <property type="entry name" value="Hypothetical protein af1432"/>
    <property type="match status" value="1"/>
</dbReference>
<organism evidence="1 2">
    <name type="scientific">Ilumatobacter coccineus (strain NBRC 103263 / KCTC 29153 / YM16-304)</name>
    <dbReference type="NCBI Taxonomy" id="1313172"/>
    <lineage>
        <taxon>Bacteria</taxon>
        <taxon>Bacillati</taxon>
        <taxon>Actinomycetota</taxon>
        <taxon>Acidimicrobiia</taxon>
        <taxon>Acidimicrobiales</taxon>
        <taxon>Ilumatobacteraceae</taxon>
        <taxon>Ilumatobacter</taxon>
    </lineage>
</organism>
<dbReference type="KEGG" id="aym:YM304_24930"/>
<reference evidence="1 2" key="1">
    <citation type="journal article" date="2013" name="Int. J. Syst. Evol. Microbiol.">
        <title>Ilumatobacter nonamiense sp. nov. and Ilumatobacter coccineum sp. nov., isolated from seashore sand.</title>
        <authorList>
            <person name="Matsumoto A."/>
            <person name="Kasai H."/>
            <person name="Matsuo Y."/>
            <person name="Shizuri Y."/>
            <person name="Ichikawa N."/>
            <person name="Fujita N."/>
            <person name="Omura S."/>
            <person name="Takahashi Y."/>
        </authorList>
    </citation>
    <scope>NUCLEOTIDE SEQUENCE [LARGE SCALE GENOMIC DNA]</scope>
    <source>
        <strain evidence="2">NBRC 103263 / KCTC 29153 / YM16-304</strain>
    </source>
</reference>
<dbReference type="InterPro" id="IPR003607">
    <property type="entry name" value="HD/PDEase_dom"/>
</dbReference>
<dbReference type="AlphaFoldDB" id="A0A6C7E7U8"/>
<name>A0A6C7E7U8_ILUCY</name>
<gene>
    <name evidence="1" type="ORF">YM304_24930</name>
</gene>
<dbReference type="OrthoDB" id="5243390at2"/>
<evidence type="ECO:0000313" key="1">
    <source>
        <dbReference type="EMBL" id="BAN02807.1"/>
    </source>
</evidence>
<proteinExistence type="predicted"/>
<keyword evidence="2" id="KW-1185">Reference proteome</keyword>
<accession>A0A6C7E7U8</accession>
<dbReference type="CDD" id="cd00077">
    <property type="entry name" value="HDc"/>
    <property type="match status" value="1"/>
</dbReference>
<dbReference type="EMBL" id="AP012057">
    <property type="protein sequence ID" value="BAN02807.1"/>
    <property type="molecule type" value="Genomic_DNA"/>
</dbReference>
<dbReference type="RefSeq" id="WP_015442054.1">
    <property type="nucleotide sequence ID" value="NC_020520.1"/>
</dbReference>
<sequence length="152" mass="17016">MSTLGEVVTQPWHLVARFFRSLPPTPPSVDDECWADDHLTPAERRLWTRLSNQDRRHSIGVARRFIEARPTATRAEIAGALLHDIGKIECRLGTFGRVVATLVGPRTERFWLYHDHEQIGADLVTAAGSDPVTIELVSESGPAYADLERADY</sequence>
<dbReference type="SUPFAM" id="SSF109604">
    <property type="entry name" value="HD-domain/PDEase-like"/>
    <property type="match status" value="1"/>
</dbReference>
<evidence type="ECO:0000313" key="2">
    <source>
        <dbReference type="Proteomes" id="UP000011863"/>
    </source>
</evidence>
<dbReference type="Proteomes" id="UP000011863">
    <property type="component" value="Chromosome"/>
</dbReference>
<protein>
    <recommendedName>
        <fullName evidence="3">HD domain-containing protein</fullName>
    </recommendedName>
</protein>